<dbReference type="AlphaFoldDB" id="D5WZ05"/>
<reference evidence="1" key="1">
    <citation type="submission" date="2010-04" db="EMBL/GenBank/DDBJ databases">
        <title>Complete sequence of Thiomonas intermedia K12.</title>
        <authorList>
            <consortium name="US DOE Joint Genome Institute"/>
            <person name="Lucas S."/>
            <person name="Copeland A."/>
            <person name="Lapidus A."/>
            <person name="Cheng J.-F."/>
            <person name="Bruce D."/>
            <person name="Goodwin L."/>
            <person name="Pitluck S."/>
            <person name="Davenport K."/>
            <person name="Detter J.C."/>
            <person name="Han C."/>
            <person name="Tapia R."/>
            <person name="Land M."/>
            <person name="Hauser L."/>
            <person name="Kyrpides N."/>
            <person name="Ovchinnikova G."/>
            <person name="Kerfeld C.A."/>
            <person name="Cannon G.C."/>
            <person name="Heinhorst S."/>
            <person name="Woyke T."/>
        </authorList>
    </citation>
    <scope>NUCLEOTIDE SEQUENCE [LARGE SCALE GENOMIC DNA]</scope>
    <source>
        <strain evidence="1">K12</strain>
    </source>
</reference>
<organism evidence="1">
    <name type="scientific">Thiomonas intermedia (strain K12)</name>
    <name type="common">Thiobacillus intermedius</name>
    <dbReference type="NCBI Taxonomy" id="75379"/>
    <lineage>
        <taxon>Bacteria</taxon>
        <taxon>Pseudomonadati</taxon>
        <taxon>Pseudomonadota</taxon>
        <taxon>Betaproteobacteria</taxon>
        <taxon>Burkholderiales</taxon>
        <taxon>Thiomonas</taxon>
    </lineage>
</organism>
<dbReference type="KEGG" id="tin:Tint_0949"/>
<sequence>MTPPCPLIAPKASHSALQMRAVPTGTAVLCALIGTLWVRCSVTPDSFTPSDKTRTP</sequence>
<protein>
    <submittedName>
        <fullName evidence="1">Uncharacterized protein</fullName>
    </submittedName>
</protein>
<proteinExistence type="predicted"/>
<gene>
    <name evidence="1" type="ordered locus">Tint_0949</name>
</gene>
<name>D5WZ05_THIK1</name>
<dbReference type="HOGENOM" id="CLU_3012872_0_0_4"/>
<dbReference type="EMBL" id="CP002021">
    <property type="protein sequence ID" value="ADG30343.1"/>
    <property type="molecule type" value="Genomic_DNA"/>
</dbReference>
<dbReference type="STRING" id="75379.Tint_0949"/>
<evidence type="ECO:0000313" key="1">
    <source>
        <dbReference type="EMBL" id="ADG30343.1"/>
    </source>
</evidence>
<accession>D5WZ05</accession>